<dbReference type="RefSeq" id="WP_157690268.1">
    <property type="nucleotide sequence ID" value="NZ_CP034345.1"/>
</dbReference>
<dbReference type="Proteomes" id="UP000428325">
    <property type="component" value="Chromosome"/>
</dbReference>
<organism evidence="2 3">
    <name type="scientific">Haloplanus rallus</name>
    <dbReference type="NCBI Taxonomy" id="1816183"/>
    <lineage>
        <taxon>Archaea</taxon>
        <taxon>Methanobacteriati</taxon>
        <taxon>Methanobacteriota</taxon>
        <taxon>Stenosarchaea group</taxon>
        <taxon>Halobacteria</taxon>
        <taxon>Halobacteriales</taxon>
        <taxon>Haloferacaceae</taxon>
        <taxon>Haloplanus</taxon>
    </lineage>
</organism>
<reference evidence="2 3" key="1">
    <citation type="submission" date="2018-12" db="EMBL/GenBank/DDBJ databases">
        <title>Complete genome sequence of Haloplanus rallus MBLA0036.</title>
        <authorList>
            <person name="Nam Y.-d."/>
            <person name="Kang J."/>
            <person name="Chung W.-H."/>
            <person name="Park Y.S."/>
        </authorList>
    </citation>
    <scope>NUCLEOTIDE SEQUENCE [LARGE SCALE GENOMIC DNA]</scope>
    <source>
        <strain evidence="2 3">MBLA0036</strain>
    </source>
</reference>
<keyword evidence="3" id="KW-1185">Reference proteome</keyword>
<accession>A0A6B9FFZ7</accession>
<dbReference type="OrthoDB" id="201781at2157"/>
<dbReference type="AlphaFoldDB" id="A0A6B9FFZ7"/>
<dbReference type="InterPro" id="IPR038678">
    <property type="entry name" value="Spondin_N_sf"/>
</dbReference>
<name>A0A6B9FFZ7_9EURY</name>
<dbReference type="InterPro" id="IPR009465">
    <property type="entry name" value="Spondin_N"/>
</dbReference>
<evidence type="ECO:0000256" key="1">
    <source>
        <dbReference type="SAM" id="MobiDB-lite"/>
    </source>
</evidence>
<feature type="region of interest" description="Disordered" evidence="1">
    <location>
        <begin position="240"/>
        <end position="306"/>
    </location>
</feature>
<feature type="region of interest" description="Disordered" evidence="1">
    <location>
        <begin position="21"/>
        <end position="64"/>
    </location>
</feature>
<evidence type="ECO:0008006" key="4">
    <source>
        <dbReference type="Google" id="ProtNLM"/>
    </source>
</evidence>
<proteinExistence type="predicted"/>
<dbReference type="PROSITE" id="PS51318">
    <property type="entry name" value="TAT"/>
    <property type="match status" value="1"/>
</dbReference>
<protein>
    <recommendedName>
        <fullName evidence="4">Spondin domain-containing protein</fullName>
    </recommendedName>
</protein>
<feature type="compositionally biased region" description="Basic and acidic residues" evidence="1">
    <location>
        <begin position="271"/>
        <end position="284"/>
    </location>
</feature>
<dbReference type="KEGG" id="hra:EI982_13965"/>
<feature type="compositionally biased region" description="Gly residues" evidence="1">
    <location>
        <begin position="25"/>
        <end position="34"/>
    </location>
</feature>
<dbReference type="GeneID" id="43370670"/>
<dbReference type="EMBL" id="CP034345">
    <property type="protein sequence ID" value="QGX95809.1"/>
    <property type="molecule type" value="Genomic_DNA"/>
</dbReference>
<dbReference type="InterPro" id="IPR006311">
    <property type="entry name" value="TAT_signal"/>
</dbReference>
<sequence length="306" mass="30704">MSNHASRRRFLAVAGSTTIAALAGCSGGDGGGGSTETESMDGETTESASDPMDGGTTETDSMDEGMESVTVTVRVANVAPTDVYGAETPTGGAVWLTPGVFAVHTGENPVFTPGEPASVGLEALAEAGPPTGFEGETGLLGELRERTGSMGAVAAGAYTPDDTVADPNDPTGEVPGAPPVAPGGAFEFDVEARPGRRLSLASMFVPSNDVFVAPGASGIALWPADGTPVEGDVTAAIDLWDAGTEPNGPPGEGPDQAPAQERPTQGADEDGVVRRLSDVDDGHEYPAASEVVRVTLTPHGAMDDGA</sequence>
<gene>
    <name evidence="2" type="ORF">EI982_13965</name>
</gene>
<dbReference type="Gene3D" id="2.60.40.2130">
    <property type="entry name" value="F-spondin domain"/>
    <property type="match status" value="1"/>
</dbReference>
<evidence type="ECO:0000313" key="2">
    <source>
        <dbReference type="EMBL" id="QGX95809.1"/>
    </source>
</evidence>
<evidence type="ECO:0000313" key="3">
    <source>
        <dbReference type="Proteomes" id="UP000428325"/>
    </source>
</evidence>
<dbReference type="PROSITE" id="PS51257">
    <property type="entry name" value="PROKAR_LIPOPROTEIN"/>
    <property type="match status" value="1"/>
</dbReference>
<dbReference type="NCBIfam" id="NF038123">
    <property type="entry name" value="NF038123_dom"/>
    <property type="match status" value="1"/>
</dbReference>